<evidence type="ECO:0008006" key="4">
    <source>
        <dbReference type="Google" id="ProtNLM"/>
    </source>
</evidence>
<comment type="caution">
    <text evidence="2">The sequence shown here is derived from an EMBL/GenBank/DDBJ whole genome shotgun (WGS) entry which is preliminary data.</text>
</comment>
<evidence type="ECO:0000313" key="3">
    <source>
        <dbReference type="Proteomes" id="UP000285343"/>
    </source>
</evidence>
<reference evidence="2 3" key="1">
    <citation type="submission" date="2018-08" db="EMBL/GenBank/DDBJ databases">
        <title>A genome reference for cultivated species of the human gut microbiota.</title>
        <authorList>
            <person name="Zou Y."/>
            <person name="Xue W."/>
            <person name="Luo G."/>
        </authorList>
    </citation>
    <scope>NUCLEOTIDE SEQUENCE [LARGE SCALE GENOMIC DNA]</scope>
    <source>
        <strain evidence="2 3">AF14-42</strain>
    </source>
</reference>
<accession>A0A412WWQ6</accession>
<evidence type="ECO:0000256" key="1">
    <source>
        <dbReference type="SAM" id="SignalP"/>
    </source>
</evidence>
<dbReference type="RefSeq" id="WP_117866851.1">
    <property type="nucleotide sequence ID" value="NZ_QRZC01000079.1"/>
</dbReference>
<evidence type="ECO:0000313" key="2">
    <source>
        <dbReference type="EMBL" id="RGV31956.1"/>
    </source>
</evidence>
<gene>
    <name evidence="2" type="ORF">DWW14_24535</name>
</gene>
<dbReference type="AlphaFoldDB" id="A0A412WWQ6"/>
<name>A0A412WWQ6_BACUN</name>
<keyword evidence="1" id="KW-0732">Signal</keyword>
<dbReference type="EMBL" id="QRZC01000079">
    <property type="protein sequence ID" value="RGV31956.1"/>
    <property type="molecule type" value="Genomic_DNA"/>
</dbReference>
<proteinExistence type="predicted"/>
<dbReference type="Proteomes" id="UP000285343">
    <property type="component" value="Unassembled WGS sequence"/>
</dbReference>
<organism evidence="2 3">
    <name type="scientific">Bacteroides uniformis</name>
    <dbReference type="NCBI Taxonomy" id="820"/>
    <lineage>
        <taxon>Bacteria</taxon>
        <taxon>Pseudomonadati</taxon>
        <taxon>Bacteroidota</taxon>
        <taxon>Bacteroidia</taxon>
        <taxon>Bacteroidales</taxon>
        <taxon>Bacteroidaceae</taxon>
        <taxon>Bacteroides</taxon>
    </lineage>
</organism>
<feature type="signal peptide" evidence="1">
    <location>
        <begin position="1"/>
        <end position="27"/>
    </location>
</feature>
<sequence length="232" mass="25472">MKKVLIIKGFIAALIIAVLGQLTSCQNEDGFTQESTEKVNLIDYDVTKVPCEETEEEQFLRKKAYEVIDKHVSIKNGLFVLDVTNGESIGLSERVFIYYKNRMQESNALLSAQGIVKNQIGEKTIEIYNASNFVGERVSGGVTKLVLNWASFELYISNSDCKKIALGSEITAVLSAAIPDPSISKIATIVAGLCGIAFNQFADNYPNGIIISCEIIPVPIIGCYNDWSFKGQ</sequence>
<feature type="chain" id="PRO_5019296989" description="Lipoprotein" evidence="1">
    <location>
        <begin position="28"/>
        <end position="232"/>
    </location>
</feature>
<protein>
    <recommendedName>
        <fullName evidence="4">Lipoprotein</fullName>
    </recommendedName>
</protein>